<feature type="transmembrane region" description="Helical" evidence="2">
    <location>
        <begin position="737"/>
        <end position="755"/>
    </location>
</feature>
<dbReference type="PANTHER" id="PTHR38121:SF2">
    <property type="entry name" value="ACYLTRANSFERASE 3 DOMAIN-CONTAINING PROTEIN"/>
    <property type="match status" value="1"/>
</dbReference>
<name>A0A061H2K1_9BASI</name>
<dbReference type="Pfam" id="PF01757">
    <property type="entry name" value="Acyl_transf_3"/>
    <property type="match status" value="1"/>
</dbReference>
<feature type="region of interest" description="Disordered" evidence="1">
    <location>
        <begin position="660"/>
        <end position="690"/>
    </location>
</feature>
<keyword evidence="3" id="KW-0732">Signal</keyword>
<dbReference type="InterPro" id="IPR002656">
    <property type="entry name" value="Acyl_transf_3_dom"/>
</dbReference>
<evidence type="ECO:0000313" key="6">
    <source>
        <dbReference type="Proteomes" id="UP000053664"/>
    </source>
</evidence>
<dbReference type="EMBL" id="KE361643">
    <property type="protein sequence ID" value="EPQ26678.1"/>
    <property type="molecule type" value="Genomic_DNA"/>
</dbReference>
<feature type="chain" id="PRO_5001599395" description="Acyltransferase 3 domain-containing protein" evidence="3">
    <location>
        <begin position="21"/>
        <end position="1165"/>
    </location>
</feature>
<dbReference type="PANTHER" id="PTHR38121">
    <property type="entry name" value="GH16 DOMAIN-CONTAINING PROTEIN"/>
    <property type="match status" value="1"/>
</dbReference>
<organism evidence="5 6">
    <name type="scientific">Pseudozyma flocculosa PF-1</name>
    <dbReference type="NCBI Taxonomy" id="1277687"/>
    <lineage>
        <taxon>Eukaryota</taxon>
        <taxon>Fungi</taxon>
        <taxon>Dikarya</taxon>
        <taxon>Basidiomycota</taxon>
        <taxon>Ustilaginomycotina</taxon>
        <taxon>Ustilaginomycetes</taxon>
        <taxon>Ustilaginales</taxon>
        <taxon>Ustilaginaceae</taxon>
        <taxon>Pseudozyma</taxon>
    </lineage>
</organism>
<feature type="transmembrane region" description="Helical" evidence="2">
    <location>
        <begin position="890"/>
        <end position="915"/>
    </location>
</feature>
<dbReference type="Gene3D" id="2.60.120.200">
    <property type="match status" value="1"/>
</dbReference>
<evidence type="ECO:0000313" key="5">
    <source>
        <dbReference type="EMBL" id="EPQ26678.1"/>
    </source>
</evidence>
<keyword evidence="2" id="KW-0812">Transmembrane</keyword>
<dbReference type="SUPFAM" id="SSF49899">
    <property type="entry name" value="Concanavalin A-like lectins/glucanases"/>
    <property type="match status" value="1"/>
</dbReference>
<dbReference type="GeneID" id="19319744"/>
<feature type="transmembrane region" description="Helical" evidence="2">
    <location>
        <begin position="1088"/>
        <end position="1110"/>
    </location>
</feature>
<feature type="region of interest" description="Disordered" evidence="1">
    <location>
        <begin position="503"/>
        <end position="528"/>
    </location>
</feature>
<feature type="transmembrane region" description="Helical" evidence="2">
    <location>
        <begin position="1116"/>
        <end position="1135"/>
    </location>
</feature>
<gene>
    <name evidence="5" type="ORF">PFL1_05657</name>
</gene>
<reference evidence="5 6" key="1">
    <citation type="journal article" date="2013" name="Plant Cell">
        <title>The transition from a phytopathogenic smut ancestor to an anamorphic biocontrol agent deciphered by comparative whole-genome analysis.</title>
        <authorList>
            <person name="Lefebvre F."/>
            <person name="Joly D.L."/>
            <person name="Labbe C."/>
            <person name="Teichmann B."/>
            <person name="Linning R."/>
            <person name="Belzile F."/>
            <person name="Bakkeren G."/>
            <person name="Belanger R.R."/>
        </authorList>
    </citation>
    <scope>NUCLEOTIDE SEQUENCE [LARGE SCALE GENOMIC DNA]</scope>
    <source>
        <strain evidence="5 6">PF-1</strain>
    </source>
</reference>
<keyword evidence="2" id="KW-0472">Membrane</keyword>
<feature type="transmembrane region" description="Helical" evidence="2">
    <location>
        <begin position="861"/>
        <end position="878"/>
    </location>
</feature>
<dbReference type="KEGG" id="pfp:PFL1_05657"/>
<feature type="transmembrane region" description="Helical" evidence="2">
    <location>
        <begin position="927"/>
        <end position="952"/>
    </location>
</feature>
<feature type="domain" description="Acyltransferase 3" evidence="4">
    <location>
        <begin position="730"/>
        <end position="1131"/>
    </location>
</feature>
<dbReference type="GO" id="GO:0016747">
    <property type="term" value="F:acyltransferase activity, transferring groups other than amino-acyl groups"/>
    <property type="evidence" value="ECO:0007669"/>
    <property type="project" value="InterPro"/>
</dbReference>
<dbReference type="RefSeq" id="XP_007881384.1">
    <property type="nucleotide sequence ID" value="XM_007883193.1"/>
</dbReference>
<evidence type="ECO:0000256" key="1">
    <source>
        <dbReference type="SAM" id="MobiDB-lite"/>
    </source>
</evidence>
<feature type="signal peptide" evidence="3">
    <location>
        <begin position="1"/>
        <end position="20"/>
    </location>
</feature>
<dbReference type="InterPro" id="IPR013320">
    <property type="entry name" value="ConA-like_dom_sf"/>
</dbReference>
<proteinExistence type="predicted"/>
<sequence>MVGASVRSAAGLGLLAAATATTWLSSAPLLANAACECGYLDPATNALWTDAAITYFNETGTSDMVTNPAQSPKIYGQLSAGDTGSGSETWAVVGDHINDWEESFGATYRSAVSYNTTYIDQASRALAMEVSPANLKHRIVNGSSIVTRRRDILYGSFRAQIQPPTSLGRGAAFKFGASWNESETVDVGIYTSNLAENSTLRWSYSASGHDADPVQTNLTWLDTEGFVEHRFDWLSDKLIQFRNDAPNATVNFYAYEKGTNASNIPTVAAPISFQAWANGERSQSQGPPINNPLVTRIMYTRFFFNSSLTERHDEFDAQCQASGGAAVCSTEDLTLRERTAFVAAATAKQKAPKWTSTTPLWSGIMLAISGGVFIMTIAHGLVVRRIKAEEKRRLAAIAEAEKHRSHDGTATPGASTAVGGDMSLVDDARSSFIHTPAGTPGTMTPVGITGAAGAKHAFDRPFDLWASPDLVYDSDSDSDSSDDDDVKSWYSMDDARDEKVRLPTLPSYSSKPDLKHAASGGFERANGGTETPRWVGELKSSMPYVAPGYASSRAESLFGSHLGHGRSGGATPEGYYSEVDLAGQDVSGQVFENGGNATDDDEMQEHLVSRRNSQYDVSSMGHSTSMAFQHEGSSRRNSVIPSELQHGHPAWQQPRIIQWQQRDQTQADGEVGQLAKPEAGDSATRRSRAVTGDEVYAQKPLLMVLAGKLEDMLFSKGSTAVTSTGARRIDYLDGMRGFAAFLVSFHHFMLIYYYGITTESAPKHYPNFEIWFRNIIGPLTVNQGLKLGIFFVLPSRTMCNRYLLKGGIGGLADTTVRRLPRLALPTAGAVLANYFLMDVGGFKWVPRLASRTWSTWSYWQNFPNVMVFLNAFISLWWASPPDQPALVTGYATGVLWTIPVIVQGTWTSMTCALIAHEIKNPWKRFSFYAICVGLSWYANTWDVFFMAGLIIADLDLKLNYQVWAKRGFPLVPAKVARALGLPERASSFRVQGQVLAWILFLACCVREWLACIRDSPMGSFDNKNYAIHPDWQTSQPNAWLGNDAVSYTSPRIGSWVSVMALFAMADLNDGFRRFFRFKFWTYLGKHSFAVFLCHGIIFWTWSAWLCLNMLKVGAPYWATILVVVTTSYALLMLLCECFTRTFDYWGGLFSKSVWRATSGGYNRKD</sequence>
<dbReference type="OrthoDB" id="25131at2759"/>
<dbReference type="Proteomes" id="UP000053664">
    <property type="component" value="Unassembled WGS sequence"/>
</dbReference>
<feature type="transmembrane region" description="Helical" evidence="2">
    <location>
        <begin position="360"/>
        <end position="383"/>
    </location>
</feature>
<keyword evidence="2" id="KW-1133">Transmembrane helix</keyword>
<feature type="region of interest" description="Disordered" evidence="1">
    <location>
        <begin position="399"/>
        <end position="419"/>
    </location>
</feature>
<evidence type="ECO:0000259" key="4">
    <source>
        <dbReference type="Pfam" id="PF01757"/>
    </source>
</evidence>
<feature type="transmembrane region" description="Helical" evidence="2">
    <location>
        <begin position="775"/>
        <end position="793"/>
    </location>
</feature>
<dbReference type="AlphaFoldDB" id="A0A061H2K1"/>
<accession>A0A061H2K1</accession>
<dbReference type="eggNOG" id="ENOG502QU2I">
    <property type="taxonomic scope" value="Eukaryota"/>
</dbReference>
<protein>
    <recommendedName>
        <fullName evidence="4">Acyltransferase 3 domain-containing protein</fullName>
    </recommendedName>
</protein>
<evidence type="ECO:0000256" key="2">
    <source>
        <dbReference type="SAM" id="Phobius"/>
    </source>
</evidence>
<evidence type="ECO:0000256" key="3">
    <source>
        <dbReference type="SAM" id="SignalP"/>
    </source>
</evidence>
<dbReference type="HOGENOM" id="CLU_297715_0_0_1"/>